<evidence type="ECO:0000313" key="2">
    <source>
        <dbReference type="Proteomes" id="UP000798488"/>
    </source>
</evidence>
<accession>A0A9D2WQ68</accession>
<dbReference type="EMBL" id="LSRS01000003">
    <property type="protein sequence ID" value="KAF1085100.1"/>
    <property type="molecule type" value="Genomic_DNA"/>
</dbReference>
<name>A0A9D2WQ68_9FIRM</name>
<dbReference type="Proteomes" id="UP000798488">
    <property type="component" value="Unassembled WGS sequence"/>
</dbReference>
<dbReference type="AlphaFoldDB" id="A0A9D2WQ68"/>
<evidence type="ECO:0000313" key="1">
    <source>
        <dbReference type="EMBL" id="KAF1085100.1"/>
    </source>
</evidence>
<reference evidence="1" key="1">
    <citation type="submission" date="2016-02" db="EMBL/GenBank/DDBJ databases">
        <title>Draft Genome Sequence of Sporotomaculum syntrophicum Strain FB, a Syntrophic Benzoate Degrader.</title>
        <authorList>
            <person name="Nobu M.K."/>
            <person name="Narihiro T."/>
            <person name="Qiu Y.-L."/>
            <person name="Ohashi A."/>
            <person name="Liu W.-T."/>
            <person name="Yuji S."/>
        </authorList>
    </citation>
    <scope>NUCLEOTIDE SEQUENCE</scope>
    <source>
        <strain evidence="1">FB</strain>
    </source>
</reference>
<gene>
    <name evidence="1" type="ORF">SPSYN_01236</name>
</gene>
<organism evidence="1 2">
    <name type="scientific">Sporotomaculum syntrophicum</name>
    <dbReference type="NCBI Taxonomy" id="182264"/>
    <lineage>
        <taxon>Bacteria</taxon>
        <taxon>Bacillati</taxon>
        <taxon>Bacillota</taxon>
        <taxon>Clostridia</taxon>
        <taxon>Eubacteriales</taxon>
        <taxon>Desulfallaceae</taxon>
        <taxon>Sporotomaculum</taxon>
    </lineage>
</organism>
<protein>
    <submittedName>
        <fullName evidence="1">Uncharacterized protein</fullName>
    </submittedName>
</protein>
<proteinExistence type="predicted"/>
<keyword evidence="2" id="KW-1185">Reference proteome</keyword>
<comment type="caution">
    <text evidence="1">The sequence shown here is derived from an EMBL/GenBank/DDBJ whole genome shotgun (WGS) entry which is preliminary data.</text>
</comment>
<sequence length="127" mass="14423">MQPSIKSLIVEDAIVHILNMVIFMMEHQQFFYQNMTANIKSKLNNKKELKPKRAIGVFSPLDEYNPCKILDLKDLINHQKNSSFREEGIGKVLLNVLISLIICITLCNQAKSLNDPCAIQGSMKESC</sequence>